<dbReference type="RefSeq" id="WP_253446977.1">
    <property type="nucleotide sequence ID" value="NZ_JALJYF010000001.1"/>
</dbReference>
<sequence length="247" mass="27733">MEAQPRSKRQGVTHFPLDPGACACKVCHQREHCLPGAEAGQGLDDLELAMRGSRSLKDGQALFHQSDVLSGIYAIRAGCLKSFRASRGGHEQVFGFHLPGDLIGLEAIDPGVHGVSVMSLGTSLVCRFDLMELERLAERVPHIHHQLLRIMSRELALQWDRDLERPAGARISAFLLRMSKRLAQRGADKDHFNLPMPRRDMANYLRMAPETVSRMLRGMIQSRIIYLHRREVTILDQASLEREAARG</sequence>
<dbReference type="InterPro" id="IPR036388">
    <property type="entry name" value="WH-like_DNA-bd_sf"/>
</dbReference>
<evidence type="ECO:0000259" key="4">
    <source>
        <dbReference type="PROSITE" id="PS50042"/>
    </source>
</evidence>
<comment type="caution">
    <text evidence="6">The sequence shown here is derived from an EMBL/GenBank/DDBJ whole genome shotgun (WGS) entry which is preliminary data.</text>
</comment>
<dbReference type="PROSITE" id="PS50042">
    <property type="entry name" value="CNMP_BINDING_3"/>
    <property type="match status" value="1"/>
</dbReference>
<dbReference type="SMART" id="SM00419">
    <property type="entry name" value="HTH_CRP"/>
    <property type="match status" value="1"/>
</dbReference>
<gene>
    <name evidence="6" type="ORF">J2T60_001259</name>
</gene>
<organism evidence="6 7">
    <name type="scientific">Natronospira proteinivora</name>
    <dbReference type="NCBI Taxonomy" id="1807133"/>
    <lineage>
        <taxon>Bacteria</taxon>
        <taxon>Pseudomonadati</taxon>
        <taxon>Pseudomonadota</taxon>
        <taxon>Gammaproteobacteria</taxon>
        <taxon>Natronospirales</taxon>
        <taxon>Natronospiraceae</taxon>
        <taxon>Natronospira</taxon>
    </lineage>
</organism>
<accession>A0ABT1G7L2</accession>
<dbReference type="PANTHER" id="PTHR24567:SF75">
    <property type="entry name" value="FUMARATE AND NITRATE REDUCTION REGULATORY PROTEIN"/>
    <property type="match status" value="1"/>
</dbReference>
<keyword evidence="3" id="KW-0804">Transcription</keyword>
<dbReference type="InterPro" id="IPR014710">
    <property type="entry name" value="RmlC-like_jellyroll"/>
</dbReference>
<dbReference type="InterPro" id="IPR018490">
    <property type="entry name" value="cNMP-bd_dom_sf"/>
</dbReference>
<dbReference type="Pfam" id="PF00027">
    <property type="entry name" value="cNMP_binding"/>
    <property type="match status" value="1"/>
</dbReference>
<feature type="domain" description="Cyclic nucleotide-binding" evidence="4">
    <location>
        <begin position="43"/>
        <end position="108"/>
    </location>
</feature>
<dbReference type="Gene3D" id="2.60.120.10">
    <property type="entry name" value="Jelly Rolls"/>
    <property type="match status" value="1"/>
</dbReference>
<dbReference type="InterPro" id="IPR050397">
    <property type="entry name" value="Env_Response_Regulators"/>
</dbReference>
<keyword evidence="7" id="KW-1185">Reference proteome</keyword>
<dbReference type="SMART" id="SM00100">
    <property type="entry name" value="cNMP"/>
    <property type="match status" value="1"/>
</dbReference>
<reference evidence="6 7" key="1">
    <citation type="submission" date="2022-03" db="EMBL/GenBank/DDBJ databases">
        <title>Genomic Encyclopedia of Type Strains, Phase III (KMG-III): the genomes of soil and plant-associated and newly described type strains.</title>
        <authorList>
            <person name="Whitman W."/>
        </authorList>
    </citation>
    <scope>NUCLEOTIDE SEQUENCE [LARGE SCALE GENOMIC DNA]</scope>
    <source>
        <strain evidence="6 7">BSker1</strain>
    </source>
</reference>
<dbReference type="Gene3D" id="1.10.10.10">
    <property type="entry name" value="Winged helix-like DNA-binding domain superfamily/Winged helix DNA-binding domain"/>
    <property type="match status" value="1"/>
</dbReference>
<dbReference type="Pfam" id="PF13545">
    <property type="entry name" value="HTH_Crp_2"/>
    <property type="match status" value="1"/>
</dbReference>
<evidence type="ECO:0000313" key="7">
    <source>
        <dbReference type="Proteomes" id="UP001523550"/>
    </source>
</evidence>
<dbReference type="SUPFAM" id="SSF46785">
    <property type="entry name" value="Winged helix' DNA-binding domain"/>
    <property type="match status" value="1"/>
</dbReference>
<keyword evidence="1" id="KW-0805">Transcription regulation</keyword>
<evidence type="ECO:0000313" key="6">
    <source>
        <dbReference type="EMBL" id="MCP1727294.1"/>
    </source>
</evidence>
<proteinExistence type="predicted"/>
<dbReference type="InterPro" id="IPR012318">
    <property type="entry name" value="HTH_CRP"/>
</dbReference>
<feature type="domain" description="HTH crp-type" evidence="5">
    <location>
        <begin position="165"/>
        <end position="238"/>
    </location>
</feature>
<evidence type="ECO:0000256" key="1">
    <source>
        <dbReference type="ARBA" id="ARBA00023015"/>
    </source>
</evidence>
<dbReference type="PANTHER" id="PTHR24567">
    <property type="entry name" value="CRP FAMILY TRANSCRIPTIONAL REGULATORY PROTEIN"/>
    <property type="match status" value="1"/>
</dbReference>
<dbReference type="EMBL" id="JALJYF010000001">
    <property type="protein sequence ID" value="MCP1727294.1"/>
    <property type="molecule type" value="Genomic_DNA"/>
</dbReference>
<dbReference type="Proteomes" id="UP001523550">
    <property type="component" value="Unassembled WGS sequence"/>
</dbReference>
<dbReference type="CDD" id="cd00038">
    <property type="entry name" value="CAP_ED"/>
    <property type="match status" value="1"/>
</dbReference>
<name>A0ABT1G7L2_9GAMM</name>
<keyword evidence="2" id="KW-0238">DNA-binding</keyword>
<dbReference type="InterPro" id="IPR036390">
    <property type="entry name" value="WH_DNA-bd_sf"/>
</dbReference>
<dbReference type="CDD" id="cd00092">
    <property type="entry name" value="HTH_CRP"/>
    <property type="match status" value="1"/>
</dbReference>
<evidence type="ECO:0000259" key="5">
    <source>
        <dbReference type="PROSITE" id="PS51063"/>
    </source>
</evidence>
<evidence type="ECO:0000256" key="2">
    <source>
        <dbReference type="ARBA" id="ARBA00023125"/>
    </source>
</evidence>
<dbReference type="SUPFAM" id="SSF51206">
    <property type="entry name" value="cAMP-binding domain-like"/>
    <property type="match status" value="1"/>
</dbReference>
<protein>
    <submittedName>
        <fullName evidence="6">CRP/FNR family transcriptional regulator</fullName>
    </submittedName>
</protein>
<dbReference type="PROSITE" id="PS51063">
    <property type="entry name" value="HTH_CRP_2"/>
    <property type="match status" value="1"/>
</dbReference>
<dbReference type="InterPro" id="IPR000595">
    <property type="entry name" value="cNMP-bd_dom"/>
</dbReference>
<evidence type="ECO:0000256" key="3">
    <source>
        <dbReference type="ARBA" id="ARBA00023163"/>
    </source>
</evidence>